<protein>
    <submittedName>
        <fullName evidence="1">Uncharacterized protein</fullName>
    </submittedName>
</protein>
<reference evidence="1 2" key="1">
    <citation type="submission" date="2019-03" db="EMBL/GenBank/DDBJ databases">
        <title>Genomic Encyclopedia of Type Strains, Phase IV (KMG-IV): sequencing the most valuable type-strain genomes for metagenomic binning, comparative biology and taxonomic classification.</title>
        <authorList>
            <person name="Goeker M."/>
        </authorList>
    </citation>
    <scope>NUCLEOTIDE SEQUENCE [LARGE SCALE GENOMIC DNA]</scope>
    <source>
        <strain evidence="1 2">DSM 28140</strain>
    </source>
</reference>
<sequence>MKIIRVEPWYEYCDPYLDLNEKDFNLNEFELNNIVSFYKKIINFECEEYNTEFILRDFNFIDFLNFDYDDEAIMKNYMEDIISRFKFFYAIPLIFDESEFNIILNYFKPSAIAKLKSSIFNYNRVFGSMISDYSGEFFVIFNDFKAFCIVKNGHYLMRFHNIEEIYIDNWSKLESKEIELYDYDRRVITQFQA</sequence>
<evidence type="ECO:0000313" key="1">
    <source>
        <dbReference type="EMBL" id="TCV85774.1"/>
    </source>
</evidence>
<proteinExistence type="predicted"/>
<dbReference type="RefSeq" id="WP_132967575.1">
    <property type="nucleotide sequence ID" value="NZ_LEKL01000049.1"/>
</dbReference>
<dbReference type="Proteomes" id="UP000294619">
    <property type="component" value="Unassembled WGS sequence"/>
</dbReference>
<organism evidence="1 2">
    <name type="scientific">Testudinibacter aquarius</name>
    <dbReference type="NCBI Taxonomy" id="1524974"/>
    <lineage>
        <taxon>Bacteria</taxon>
        <taxon>Pseudomonadati</taxon>
        <taxon>Pseudomonadota</taxon>
        <taxon>Gammaproteobacteria</taxon>
        <taxon>Pasteurellales</taxon>
        <taxon>Pasteurellaceae</taxon>
        <taxon>Testudinibacter</taxon>
    </lineage>
</organism>
<dbReference type="EMBL" id="SMCP01000008">
    <property type="protein sequence ID" value="TCV85774.1"/>
    <property type="molecule type" value="Genomic_DNA"/>
</dbReference>
<name>A0A4R3Y5N9_9PAST</name>
<gene>
    <name evidence="1" type="ORF">EDC16_10881</name>
</gene>
<comment type="caution">
    <text evidence="1">The sequence shown here is derived from an EMBL/GenBank/DDBJ whole genome shotgun (WGS) entry which is preliminary data.</text>
</comment>
<accession>A0A4R3Y5N9</accession>
<dbReference type="AlphaFoldDB" id="A0A4R3Y5N9"/>
<evidence type="ECO:0000313" key="2">
    <source>
        <dbReference type="Proteomes" id="UP000294619"/>
    </source>
</evidence>